<protein>
    <submittedName>
        <fullName evidence="2">DUF3017 domain-containing protein</fullName>
    </submittedName>
</protein>
<dbReference type="Pfam" id="PF11222">
    <property type="entry name" value="DUF3017"/>
    <property type="match status" value="1"/>
</dbReference>
<proteinExistence type="predicted"/>
<evidence type="ECO:0000313" key="3">
    <source>
        <dbReference type="Proteomes" id="UP000705983"/>
    </source>
</evidence>
<feature type="transmembrane region" description="Helical" evidence="1">
    <location>
        <begin position="64"/>
        <end position="81"/>
    </location>
</feature>
<dbReference type="EMBL" id="JAFFJS010000002">
    <property type="protein sequence ID" value="MBM9432963.1"/>
    <property type="molecule type" value="Genomic_DNA"/>
</dbReference>
<dbReference type="Proteomes" id="UP000705983">
    <property type="component" value="Unassembled WGS sequence"/>
</dbReference>
<comment type="caution">
    <text evidence="2">The sequence shown here is derived from an EMBL/GenBank/DDBJ whole genome shotgun (WGS) entry which is preliminary data.</text>
</comment>
<keyword evidence="3" id="KW-1185">Reference proteome</keyword>
<dbReference type="RefSeq" id="WP_182170256.1">
    <property type="nucleotide sequence ID" value="NZ_CP059676.1"/>
</dbReference>
<dbReference type="InterPro" id="IPR021385">
    <property type="entry name" value="DUF3017"/>
</dbReference>
<keyword evidence="1" id="KW-0472">Membrane</keyword>
<keyword evidence="1" id="KW-1133">Transmembrane helix</keyword>
<sequence length="90" mass="9396">MGEKRVPASALLWLTTLWVVMIAVFALTAGPVFAIRSLGISMVGYAIARLVLPTGTVPDVRGRALDTATLMLCGIALLALADWGNATNVA</sequence>
<keyword evidence="1" id="KW-0812">Transmembrane</keyword>
<evidence type="ECO:0000256" key="1">
    <source>
        <dbReference type="SAM" id="Phobius"/>
    </source>
</evidence>
<evidence type="ECO:0000313" key="2">
    <source>
        <dbReference type="EMBL" id="MBM9432963.1"/>
    </source>
</evidence>
<reference evidence="3" key="1">
    <citation type="submission" date="2021-02" db="EMBL/GenBank/DDBJ databases">
        <title>Leucobacter sp. CX169.</title>
        <authorList>
            <person name="Cheng Y."/>
        </authorList>
    </citation>
    <scope>NUCLEOTIDE SEQUENCE [LARGE SCALE GENOMIC DNA]</scope>
    <source>
        <strain evidence="3">JY899</strain>
    </source>
</reference>
<gene>
    <name evidence="2" type="ORF">JVW63_04520</name>
</gene>
<feature type="transmembrane region" description="Helical" evidence="1">
    <location>
        <begin position="7"/>
        <end position="27"/>
    </location>
</feature>
<name>A0ABS2TF15_9ACTO</name>
<organism evidence="2 3">
    <name type="scientific">Flaviflexus equikiangi</name>
    <dbReference type="NCBI Taxonomy" id="2758573"/>
    <lineage>
        <taxon>Bacteria</taxon>
        <taxon>Bacillati</taxon>
        <taxon>Actinomycetota</taxon>
        <taxon>Actinomycetes</taxon>
        <taxon>Actinomycetales</taxon>
        <taxon>Actinomycetaceae</taxon>
        <taxon>Flaviflexus</taxon>
    </lineage>
</organism>
<accession>A0ABS2TF15</accession>